<reference evidence="2" key="1">
    <citation type="submission" date="2023-03" db="EMBL/GenBank/DDBJ databases">
        <title>Chromosome-scale reference genome and RAD-based genetic map of yellow starthistle (Centaurea solstitialis) reveal putative structural variation and QTLs associated with invader traits.</title>
        <authorList>
            <person name="Reatini B."/>
            <person name="Cang F.A."/>
            <person name="Jiang Q."/>
            <person name="Mckibben M.T.W."/>
            <person name="Barker M.S."/>
            <person name="Rieseberg L.H."/>
            <person name="Dlugosch K.M."/>
        </authorList>
    </citation>
    <scope>NUCLEOTIDE SEQUENCE</scope>
    <source>
        <strain evidence="2">CAN-66</strain>
        <tissue evidence="2">Leaf</tissue>
    </source>
</reference>
<dbReference type="EMBL" id="JARYMX010000008">
    <property type="protein sequence ID" value="KAJ9536970.1"/>
    <property type="molecule type" value="Genomic_DNA"/>
</dbReference>
<dbReference type="PANTHER" id="PTHR33116:SF77">
    <property type="entry name" value="RNA-DIRECTED DNA POLYMERASE"/>
    <property type="match status" value="1"/>
</dbReference>
<protein>
    <recommendedName>
        <fullName evidence="1">Reverse transcriptase domain-containing protein</fullName>
    </recommendedName>
</protein>
<proteinExistence type="predicted"/>
<accession>A0AA38S668</accession>
<dbReference type="CDD" id="cd01650">
    <property type="entry name" value="RT_nLTR_like"/>
    <property type="match status" value="1"/>
</dbReference>
<evidence type="ECO:0000259" key="1">
    <source>
        <dbReference type="Pfam" id="PF00078"/>
    </source>
</evidence>
<dbReference type="InterPro" id="IPR000477">
    <property type="entry name" value="RT_dom"/>
</dbReference>
<dbReference type="AlphaFoldDB" id="A0AA38S668"/>
<dbReference type="PANTHER" id="PTHR33116">
    <property type="entry name" value="REVERSE TRANSCRIPTASE ZINC-BINDING DOMAIN-CONTAINING PROTEIN-RELATED-RELATED"/>
    <property type="match status" value="1"/>
</dbReference>
<comment type="caution">
    <text evidence="2">The sequence shown here is derived from an EMBL/GenBank/DDBJ whole genome shotgun (WGS) entry which is preliminary data.</text>
</comment>
<evidence type="ECO:0000313" key="2">
    <source>
        <dbReference type="EMBL" id="KAJ9536970.1"/>
    </source>
</evidence>
<gene>
    <name evidence="2" type="ORF">OSB04_029703</name>
</gene>
<evidence type="ECO:0000313" key="3">
    <source>
        <dbReference type="Proteomes" id="UP001172457"/>
    </source>
</evidence>
<keyword evidence="3" id="KW-1185">Reference proteome</keyword>
<feature type="domain" description="Reverse transcriptase" evidence="1">
    <location>
        <begin position="66"/>
        <end position="203"/>
    </location>
</feature>
<dbReference type="Proteomes" id="UP001172457">
    <property type="component" value="Chromosome 8"/>
</dbReference>
<dbReference type="Pfam" id="PF00078">
    <property type="entry name" value="RVT_1"/>
    <property type="match status" value="1"/>
</dbReference>
<organism evidence="2 3">
    <name type="scientific">Centaurea solstitialis</name>
    <name type="common">yellow star-thistle</name>
    <dbReference type="NCBI Taxonomy" id="347529"/>
    <lineage>
        <taxon>Eukaryota</taxon>
        <taxon>Viridiplantae</taxon>
        <taxon>Streptophyta</taxon>
        <taxon>Embryophyta</taxon>
        <taxon>Tracheophyta</taxon>
        <taxon>Spermatophyta</taxon>
        <taxon>Magnoliopsida</taxon>
        <taxon>eudicotyledons</taxon>
        <taxon>Gunneridae</taxon>
        <taxon>Pentapetalae</taxon>
        <taxon>asterids</taxon>
        <taxon>campanulids</taxon>
        <taxon>Asterales</taxon>
        <taxon>Asteraceae</taxon>
        <taxon>Carduoideae</taxon>
        <taxon>Cardueae</taxon>
        <taxon>Centaureinae</taxon>
        <taxon>Centaurea</taxon>
    </lineage>
</organism>
<sequence>MFREEEIRNAVWNIGGEKAPGPDGLTFAFLRKYWDIVGTDFYRAIKEFESYPNRIAVSNSSFIALIPKAKDPLCLDDFRPIHLLGCVTKAISKMLAERLKSVIGDVISPVQSAFVKGRQILDGPLIVNEILSWAKRLKKRCYIFKVDFAKAFDNVNWEFLWEVMGQMNFGQRWISWLKGLICTAQVSILVNGSPTKQFKVEKGINWNKSTINGIGVTMAETERLAGIIGCKAGTIPFRYLGLPIGADMRKKDSWKPLIEKFEQKLSMWKMKLLSIGGRLCLCKAVLGAVGVFLFSMYRAPKGILKILEKLRRNFFWGSSDRRPKIAWVAWDLVLNSKDKGGLGIGSLRAMNIALLSKWWWRFKTEKNALWRKVIIALHGAYAKLGGARNALSSKGTWGAIAAINKDLEDLNIPLQNLFQRQLGDGSDVSFWNESWCCQETFADRWPRLVALEANPNCSVADRCERSSNGVIFHGQWRREIRDGREALEVRELEDACKNVQLGSGDSKWSWALCRSGYFNVSSLRKAVDEGTLRGFNHVTSWNKNIPSKVRIFSWKTRLDRLPTLDNLLKRDLFVWMDANNQPSEERSRREVIGNAYLWGLWIDRNNSIFNNKEFNSIRTANSILSLMSLWLRSRVGCRSLSSWLDRSGFFPLSGTTVGSHSCKKIERTSVANPGSAGSG</sequence>
<name>A0AA38S668_9ASTR</name>